<dbReference type="AlphaFoldDB" id="A0A4C1VXL2"/>
<protein>
    <submittedName>
        <fullName evidence="1">Uncharacterized protein</fullName>
    </submittedName>
</protein>
<comment type="caution">
    <text evidence="1">The sequence shown here is derived from an EMBL/GenBank/DDBJ whole genome shotgun (WGS) entry which is preliminary data.</text>
</comment>
<accession>A0A4C1VXL2</accession>
<sequence length="95" mass="11232">MAWIAFSLSQAIEKRQYKSVEKEWERKRNIPREKRPGLTHCERALFLSSLWSNVLITDLINMRNYEGYTMLTQCPGAITCNVLHENIYMRRGVLI</sequence>
<gene>
    <name evidence="1" type="ORF">EVAR_34266_1</name>
</gene>
<reference evidence="1 2" key="1">
    <citation type="journal article" date="2019" name="Commun. Biol.">
        <title>The bagworm genome reveals a unique fibroin gene that provides high tensile strength.</title>
        <authorList>
            <person name="Kono N."/>
            <person name="Nakamura H."/>
            <person name="Ohtoshi R."/>
            <person name="Tomita M."/>
            <person name="Numata K."/>
            <person name="Arakawa K."/>
        </authorList>
    </citation>
    <scope>NUCLEOTIDE SEQUENCE [LARGE SCALE GENOMIC DNA]</scope>
</reference>
<name>A0A4C1VXL2_EUMVA</name>
<evidence type="ECO:0000313" key="1">
    <source>
        <dbReference type="EMBL" id="GBP43350.1"/>
    </source>
</evidence>
<keyword evidence="2" id="KW-1185">Reference proteome</keyword>
<evidence type="ECO:0000313" key="2">
    <source>
        <dbReference type="Proteomes" id="UP000299102"/>
    </source>
</evidence>
<dbReference type="Proteomes" id="UP000299102">
    <property type="component" value="Unassembled WGS sequence"/>
</dbReference>
<proteinExistence type="predicted"/>
<dbReference type="EMBL" id="BGZK01000434">
    <property type="protein sequence ID" value="GBP43350.1"/>
    <property type="molecule type" value="Genomic_DNA"/>
</dbReference>
<organism evidence="1 2">
    <name type="scientific">Eumeta variegata</name>
    <name type="common">Bagworm moth</name>
    <name type="synonym">Eumeta japonica</name>
    <dbReference type="NCBI Taxonomy" id="151549"/>
    <lineage>
        <taxon>Eukaryota</taxon>
        <taxon>Metazoa</taxon>
        <taxon>Ecdysozoa</taxon>
        <taxon>Arthropoda</taxon>
        <taxon>Hexapoda</taxon>
        <taxon>Insecta</taxon>
        <taxon>Pterygota</taxon>
        <taxon>Neoptera</taxon>
        <taxon>Endopterygota</taxon>
        <taxon>Lepidoptera</taxon>
        <taxon>Glossata</taxon>
        <taxon>Ditrysia</taxon>
        <taxon>Tineoidea</taxon>
        <taxon>Psychidae</taxon>
        <taxon>Oiketicinae</taxon>
        <taxon>Eumeta</taxon>
    </lineage>
</organism>